<evidence type="ECO:0000256" key="6">
    <source>
        <dbReference type="ARBA" id="ARBA00023242"/>
    </source>
</evidence>
<dbReference type="PANTHER" id="PTHR36206">
    <property type="entry name" value="ASPERCRYPTIN BIOSYNTHESIS CLUSTER-SPECIFIC TRANSCRIPTION REGULATOR ATNN-RELATED"/>
    <property type="match status" value="1"/>
</dbReference>
<feature type="domain" description="Zn(2)-C6 fungal-type" evidence="7">
    <location>
        <begin position="24"/>
        <end position="52"/>
    </location>
</feature>
<evidence type="ECO:0000313" key="8">
    <source>
        <dbReference type="EMBL" id="KUJ15389.1"/>
    </source>
</evidence>
<dbReference type="CDD" id="cd00067">
    <property type="entry name" value="GAL4"/>
    <property type="match status" value="1"/>
</dbReference>
<dbReference type="Proteomes" id="UP000070700">
    <property type="component" value="Unassembled WGS sequence"/>
</dbReference>
<dbReference type="OrthoDB" id="3172332at2759"/>
<dbReference type="RefSeq" id="XP_018069744.1">
    <property type="nucleotide sequence ID" value="XM_018210864.1"/>
</dbReference>
<dbReference type="GO" id="GO:0008270">
    <property type="term" value="F:zinc ion binding"/>
    <property type="evidence" value="ECO:0007669"/>
    <property type="project" value="InterPro"/>
</dbReference>
<evidence type="ECO:0000313" key="9">
    <source>
        <dbReference type="Proteomes" id="UP000070700"/>
    </source>
</evidence>
<keyword evidence="4" id="KW-0238">DNA-binding</keyword>
<keyword evidence="3" id="KW-0805">Transcription regulation</keyword>
<organism evidence="8 9">
    <name type="scientific">Mollisia scopiformis</name>
    <name type="common">Conifer needle endophyte fungus</name>
    <name type="synonym">Phialocephala scopiformis</name>
    <dbReference type="NCBI Taxonomy" id="149040"/>
    <lineage>
        <taxon>Eukaryota</taxon>
        <taxon>Fungi</taxon>
        <taxon>Dikarya</taxon>
        <taxon>Ascomycota</taxon>
        <taxon>Pezizomycotina</taxon>
        <taxon>Leotiomycetes</taxon>
        <taxon>Helotiales</taxon>
        <taxon>Mollisiaceae</taxon>
        <taxon>Mollisia</taxon>
    </lineage>
</organism>
<dbReference type="Pfam" id="PF00172">
    <property type="entry name" value="Zn_clus"/>
    <property type="match status" value="1"/>
</dbReference>
<sequence length="590" mass="66212">MGDKSTSTETKPRIRVGHSKAKGGCTTCKARHVKCDETKPACLRCLNFWGRCEGYAAPKKRARPRQALSFIERSRPLLPRSSANPARDTLITTAPFKTADEHQGFQSFVTHTVPQLPGVFSSSLWSKIILQASNSEPFVRDTLSAIGALSSCGRKWAKNLPAGKKSTDGIQVTPQYRFALQQYGNAVNRMRKKLASYANRTDSSQETKDRNLRTALIACLLVICFEGLQGNYFQGLQHASSGHAILHEWLSEHQALEPNPPSSSSIAKPGLGSPQPHLIEDELIHVFSRLDLQIMSFVDARPPSLHSKLKSEGTSTIANMPNSFTSLTSARLYWELIQRRTSHFIGDAATRTSLRQDVDMNIDMGLGSGPVAVTPESEVRLSSHPALMTEYHSYASEISSWFTSFLPFYSTLQTGSRTWNAASTLKIQALSHQILLHSSILADEWSLDHFIPDFRTIVSLGNLISTDPLFSTPHLFSFDTGLVNPIRLVSKWCREPSIRRDSIALLRKVACREGVWDALTMASVSEWMMEVEEERMTWDEEGEWCIRKEDRVRTTNIVIDSLERTATVTCERLGRREDRSKDERETVIKW</sequence>
<dbReference type="InterPro" id="IPR001138">
    <property type="entry name" value="Zn2Cys6_DnaBD"/>
</dbReference>
<dbReference type="SUPFAM" id="SSF57701">
    <property type="entry name" value="Zn2/Cys6 DNA-binding domain"/>
    <property type="match status" value="1"/>
</dbReference>
<dbReference type="GO" id="GO:0003677">
    <property type="term" value="F:DNA binding"/>
    <property type="evidence" value="ECO:0007669"/>
    <property type="project" value="UniProtKB-KW"/>
</dbReference>
<evidence type="ECO:0000259" key="7">
    <source>
        <dbReference type="PROSITE" id="PS50048"/>
    </source>
</evidence>
<dbReference type="SMART" id="SM00066">
    <property type="entry name" value="GAL4"/>
    <property type="match status" value="1"/>
</dbReference>
<evidence type="ECO:0000256" key="3">
    <source>
        <dbReference type="ARBA" id="ARBA00023015"/>
    </source>
</evidence>
<dbReference type="PROSITE" id="PS50048">
    <property type="entry name" value="ZN2_CY6_FUNGAL_2"/>
    <property type="match status" value="1"/>
</dbReference>
<evidence type="ECO:0000256" key="1">
    <source>
        <dbReference type="ARBA" id="ARBA00022723"/>
    </source>
</evidence>
<proteinExistence type="predicted"/>
<dbReference type="GeneID" id="28820590"/>
<dbReference type="InterPro" id="IPR052360">
    <property type="entry name" value="Transcr_Regulatory_Proteins"/>
</dbReference>
<protein>
    <recommendedName>
        <fullName evidence="7">Zn(2)-C6 fungal-type domain-containing protein</fullName>
    </recommendedName>
</protein>
<dbReference type="InParanoid" id="A0A194X5N4"/>
<keyword evidence="2" id="KW-0862">Zinc</keyword>
<dbReference type="GO" id="GO:0000981">
    <property type="term" value="F:DNA-binding transcription factor activity, RNA polymerase II-specific"/>
    <property type="evidence" value="ECO:0007669"/>
    <property type="project" value="InterPro"/>
</dbReference>
<accession>A0A194X5N4</accession>
<reference evidence="8 9" key="1">
    <citation type="submission" date="2015-10" db="EMBL/GenBank/DDBJ databases">
        <title>Full genome of DAOMC 229536 Phialocephala scopiformis, a fungal endophyte of spruce producing the potent anti-insectan compound rugulosin.</title>
        <authorList>
            <consortium name="DOE Joint Genome Institute"/>
            <person name="Walker A.K."/>
            <person name="Frasz S.L."/>
            <person name="Seifert K.A."/>
            <person name="Miller J.D."/>
            <person name="Mondo S.J."/>
            <person name="Labutti K."/>
            <person name="Lipzen A."/>
            <person name="Dockter R."/>
            <person name="Kennedy M."/>
            <person name="Grigoriev I.V."/>
            <person name="Spatafora J.W."/>
        </authorList>
    </citation>
    <scope>NUCLEOTIDE SEQUENCE [LARGE SCALE GENOMIC DNA]</scope>
    <source>
        <strain evidence="8 9">CBS 120377</strain>
    </source>
</reference>
<dbReference type="Gene3D" id="4.10.240.10">
    <property type="entry name" value="Zn(2)-C6 fungal-type DNA-binding domain"/>
    <property type="match status" value="1"/>
</dbReference>
<name>A0A194X5N4_MOLSC</name>
<keyword evidence="5" id="KW-0804">Transcription</keyword>
<dbReference type="KEGG" id="psco:LY89DRAFT_619298"/>
<evidence type="ECO:0000256" key="5">
    <source>
        <dbReference type="ARBA" id="ARBA00023163"/>
    </source>
</evidence>
<dbReference type="AlphaFoldDB" id="A0A194X5N4"/>
<keyword evidence="9" id="KW-1185">Reference proteome</keyword>
<dbReference type="PANTHER" id="PTHR36206:SF4">
    <property type="entry name" value="HYPOTHETICAL CONSERVED PROTEIN (EUROFUNG)-RELATED"/>
    <property type="match status" value="1"/>
</dbReference>
<gene>
    <name evidence="8" type="ORF">LY89DRAFT_619298</name>
</gene>
<keyword evidence="1" id="KW-0479">Metal-binding</keyword>
<dbReference type="EMBL" id="KQ947418">
    <property type="protein sequence ID" value="KUJ15389.1"/>
    <property type="molecule type" value="Genomic_DNA"/>
</dbReference>
<evidence type="ECO:0000256" key="4">
    <source>
        <dbReference type="ARBA" id="ARBA00023125"/>
    </source>
</evidence>
<dbReference type="InterPro" id="IPR036864">
    <property type="entry name" value="Zn2-C6_fun-type_DNA-bd_sf"/>
</dbReference>
<keyword evidence="6" id="KW-0539">Nucleus</keyword>
<evidence type="ECO:0000256" key="2">
    <source>
        <dbReference type="ARBA" id="ARBA00022833"/>
    </source>
</evidence>